<reference evidence="4" key="2">
    <citation type="submission" date="2022-01" db="EMBL/GenBank/DDBJ databases">
        <authorList>
            <person name="Yamashiro T."/>
            <person name="Shiraishi A."/>
            <person name="Satake H."/>
            <person name="Nakayama K."/>
        </authorList>
    </citation>
    <scope>NUCLEOTIDE SEQUENCE</scope>
</reference>
<feature type="compositionally biased region" description="Basic and acidic residues" evidence="1">
    <location>
        <begin position="1403"/>
        <end position="1421"/>
    </location>
</feature>
<dbReference type="SUPFAM" id="SSF53098">
    <property type="entry name" value="Ribonuclease H-like"/>
    <property type="match status" value="1"/>
</dbReference>
<reference evidence="4" key="1">
    <citation type="journal article" date="2022" name="Int. J. Mol. Sci.">
        <title>Draft Genome of Tanacetum Coccineum: Genomic Comparison of Closely Related Tanacetum-Family Plants.</title>
        <authorList>
            <person name="Yamashiro T."/>
            <person name="Shiraishi A."/>
            <person name="Nakayama K."/>
            <person name="Satake H."/>
        </authorList>
    </citation>
    <scope>NUCLEOTIDE SEQUENCE</scope>
</reference>
<dbReference type="Gene3D" id="3.30.420.10">
    <property type="entry name" value="Ribonuclease H-like superfamily/Ribonuclease H"/>
    <property type="match status" value="1"/>
</dbReference>
<evidence type="ECO:0000313" key="4">
    <source>
        <dbReference type="EMBL" id="GJT30197.1"/>
    </source>
</evidence>
<dbReference type="PANTHER" id="PTHR11439">
    <property type="entry name" value="GAG-POL-RELATED RETROTRANSPOSON"/>
    <property type="match status" value="1"/>
</dbReference>
<dbReference type="InterPro" id="IPR012337">
    <property type="entry name" value="RNaseH-like_sf"/>
</dbReference>
<feature type="region of interest" description="Disordered" evidence="1">
    <location>
        <begin position="540"/>
        <end position="584"/>
    </location>
</feature>
<feature type="region of interest" description="Disordered" evidence="1">
    <location>
        <begin position="1227"/>
        <end position="1247"/>
    </location>
</feature>
<dbReference type="CDD" id="cd09272">
    <property type="entry name" value="RNase_HI_RT_Ty1"/>
    <property type="match status" value="1"/>
</dbReference>
<dbReference type="InterPro" id="IPR013103">
    <property type="entry name" value="RVT_2"/>
</dbReference>
<keyword evidence="5" id="KW-1185">Reference proteome</keyword>
<proteinExistence type="predicted"/>
<feature type="region of interest" description="Disordered" evidence="1">
    <location>
        <begin position="497"/>
        <end position="521"/>
    </location>
</feature>
<feature type="compositionally biased region" description="Basic and acidic residues" evidence="1">
    <location>
        <begin position="74"/>
        <end position="87"/>
    </location>
</feature>
<evidence type="ECO:0000259" key="3">
    <source>
        <dbReference type="Pfam" id="PF25597"/>
    </source>
</evidence>
<feature type="region of interest" description="Disordered" evidence="1">
    <location>
        <begin position="1403"/>
        <end position="1427"/>
    </location>
</feature>
<dbReference type="InterPro" id="IPR036397">
    <property type="entry name" value="RNaseH_sf"/>
</dbReference>
<evidence type="ECO:0000256" key="1">
    <source>
        <dbReference type="SAM" id="MobiDB-lite"/>
    </source>
</evidence>
<feature type="compositionally biased region" description="Low complexity" evidence="1">
    <location>
        <begin position="1143"/>
        <end position="1156"/>
    </location>
</feature>
<feature type="region of interest" description="Disordered" evidence="1">
    <location>
        <begin position="66"/>
        <end position="107"/>
    </location>
</feature>
<gene>
    <name evidence="4" type="ORF">Tco_0910472</name>
</gene>
<feature type="domain" description="Reverse transcriptase Ty1/copia-type" evidence="2">
    <location>
        <begin position="698"/>
        <end position="756"/>
    </location>
</feature>
<feature type="region of interest" description="Disordered" evidence="1">
    <location>
        <begin position="1105"/>
        <end position="1156"/>
    </location>
</feature>
<feature type="compositionally biased region" description="Low complexity" evidence="1">
    <location>
        <begin position="1112"/>
        <end position="1136"/>
    </location>
</feature>
<dbReference type="Pfam" id="PF07727">
    <property type="entry name" value="RVT_2"/>
    <property type="match status" value="1"/>
</dbReference>
<sequence>MPLRATVCTPTIDLSSSGLKEFQQPEFEGYGVNVNKSVSENSSNEIKKTNGALIIEDWVSDCDEDESEVMESDNVQHKSEPKPEQAKQPRKISKNPRNNRTNWNEKKTQKLGVGFKFTKKACFVCGSFSHLIKDCDFHDKKMVQKPVMNNVQKGTGQREVRPVWNNDLRTNHQNFSNSRRNFAPTAVLTKSGIVPISTARQRSSRTVSPLSATRPINTAAPKLFVNVAKSKPNVFQKAHSLSRRPFNQQTTLNNRSLNNKVNTAKVKSINTAKGKRVTSAIGKQGINAVKSSACWCDPQVAFKDTWIFDSACSGHMIGNKSYLTDYQDYDGGFVAFADSSKRGRITGKAERKNRTLIEAARTMLADSLLPIPFWAEAVNTACYVHNRVLVTKPHNKTPYELLIGRTPIISFMRPFGCPVTILNTLDHLGKFDGKSDEEFLVGYSINSKAFRVFNSRTMKVDENLHVNFLENKPNVVGSGPKWLFDIDTLTNSMNYHPVNAGNRTNGNAGLETNSDAGQAGKENVPDQEYILLPLLHTSSNVPSNFGKDESSPKDDAGKKNEVKDSAKEGNINGPGEATNTDNTNKLNTISSLVNTDIADLQDTGIFGSAYDDEYVGAEADLSNLETNMSVNPILTTRIHKDHPKTQIIREVDSAIQTRRMHKQNEAGLISFINKQRRTNYKDFQNCLFACFLSQMEPKKKVIGTKWVFRNKRDQRDILGRNKARLVAQDYRQEKGVDYDEVFAPVARIKAISVKTASTPMETHKPLSQDTTGTDVDVHLYRYLKGQPTLGLWYPKDLPMDLIAYSDTDYDGASIDKKSTTGGCQFLCCRLISWQCKKQTIVANSTTKAEYIAASKCYGLVLWLQNQLLDYGYNFMKIKIHVDNESLICVVKNHVYHSKTKHIEIRHHFIRDSYEKKLIEMVKIHTDYNVADLLTKAFNVTRFQFLIASIGEAHDVYYALKYNWKDLLHQTKSVKHIGKSKEVKTLSLVVPLTKVGDEAVHKELGDRMERAATTASSLKAEQDSATASTNVNGEVKLTASIDGQAKTITEESLRRHLKLEDNGGITSLPNTEIFEQLPLMGYATDSDKLTFQKVTKGYSGEDIPLFPSMITAPETSPSRITSSPSLSPHHTPVSAPSTSPPPITKTTPTAEEPAPMPHELPLQSVQSLGRDEGKEDSSKQGRSLIEELDMDVDISLVPPHDAEIREKISDDTEVLLEEEETTKLIEEPTELMEAQGSGEKGEQEVTTADTTLNTASVPISTASETPEVSTATESLVYIRRSAKKKKDKGKAIMIEDESVQKKSKKQVQEERKKEVISKVDTAHVIDWNDPSVIRYHALQNRPRSIAKVKKNMMVFLKNQGCYKMKDFKGMSYDDIRPIFEKVWDQIHSFVPMESEKEVQRLKRAGQDIEAEPAKRQRTKEVSESVQEQTDELSQEQLNQMEVYSEDTMQFWKIIRVGNHTEVYQVFEDMLKNFDRDDLIKLWSLVQERYNSSGLTEDKEIELWVELKMLFEPDAEIFLELQKYMHDPLNWWLYDMCAVHHVSTEKGQDIFMLVEKDYPLTKGLATLMLSNKLRVDQQSEMADELLIKIYNIANRPRK</sequence>
<comment type="caution">
    <text evidence="4">The sequence shown here is derived from an EMBL/GenBank/DDBJ whole genome shotgun (WGS) entry which is preliminary data.</text>
</comment>
<dbReference type="Proteomes" id="UP001151760">
    <property type="component" value="Unassembled WGS sequence"/>
</dbReference>
<dbReference type="InterPro" id="IPR057670">
    <property type="entry name" value="SH3_retrovirus"/>
</dbReference>
<feature type="domain" description="Retroviral polymerase SH3-like" evidence="3">
    <location>
        <begin position="417"/>
        <end position="472"/>
    </location>
</feature>
<dbReference type="EMBL" id="BQNB010014605">
    <property type="protein sequence ID" value="GJT30197.1"/>
    <property type="molecule type" value="Genomic_DNA"/>
</dbReference>
<name>A0ABQ5CVP4_9ASTR</name>
<dbReference type="PANTHER" id="PTHR11439:SF495">
    <property type="entry name" value="REVERSE TRANSCRIPTASE, RNA-DEPENDENT DNA POLYMERASE-RELATED"/>
    <property type="match status" value="1"/>
</dbReference>
<dbReference type="Pfam" id="PF25597">
    <property type="entry name" value="SH3_retrovirus"/>
    <property type="match status" value="1"/>
</dbReference>
<protein>
    <submittedName>
        <fullName evidence="4">Ribonuclease H-like domain-containing protein</fullName>
    </submittedName>
</protein>
<accession>A0ABQ5CVP4</accession>
<feature type="compositionally biased region" description="Basic and acidic residues" evidence="1">
    <location>
        <begin position="546"/>
        <end position="567"/>
    </location>
</feature>
<evidence type="ECO:0000313" key="5">
    <source>
        <dbReference type="Proteomes" id="UP001151760"/>
    </source>
</evidence>
<feature type="compositionally biased region" description="Polar residues" evidence="1">
    <location>
        <begin position="501"/>
        <end position="516"/>
    </location>
</feature>
<evidence type="ECO:0000259" key="2">
    <source>
        <dbReference type="Pfam" id="PF07727"/>
    </source>
</evidence>
<organism evidence="4 5">
    <name type="scientific">Tanacetum coccineum</name>
    <dbReference type="NCBI Taxonomy" id="301880"/>
    <lineage>
        <taxon>Eukaryota</taxon>
        <taxon>Viridiplantae</taxon>
        <taxon>Streptophyta</taxon>
        <taxon>Embryophyta</taxon>
        <taxon>Tracheophyta</taxon>
        <taxon>Spermatophyta</taxon>
        <taxon>Magnoliopsida</taxon>
        <taxon>eudicotyledons</taxon>
        <taxon>Gunneridae</taxon>
        <taxon>Pentapetalae</taxon>
        <taxon>asterids</taxon>
        <taxon>campanulids</taxon>
        <taxon>Asterales</taxon>
        <taxon>Asteraceae</taxon>
        <taxon>Asteroideae</taxon>
        <taxon>Anthemideae</taxon>
        <taxon>Anthemidinae</taxon>
        <taxon>Tanacetum</taxon>
    </lineage>
</organism>